<proteinExistence type="predicted"/>
<dbReference type="EMBL" id="JAERQJ010000017">
    <property type="protein sequence ID" value="MBL0686050.1"/>
    <property type="molecule type" value="Genomic_DNA"/>
</dbReference>
<gene>
    <name evidence="1" type="ORF">JJQ60_21160</name>
</gene>
<dbReference type="Proteomes" id="UP000651057">
    <property type="component" value="Unassembled WGS sequence"/>
</dbReference>
<dbReference type="RefSeq" id="WP_201924589.1">
    <property type="nucleotide sequence ID" value="NZ_BAABAX010000013.1"/>
</dbReference>
<protein>
    <submittedName>
        <fullName evidence="1">Uncharacterized protein</fullName>
    </submittedName>
</protein>
<keyword evidence="2" id="KW-1185">Reference proteome</keyword>
<organism evidence="1 2">
    <name type="scientific">Aquimarina mytili</name>
    <dbReference type="NCBI Taxonomy" id="874423"/>
    <lineage>
        <taxon>Bacteria</taxon>
        <taxon>Pseudomonadati</taxon>
        <taxon>Bacteroidota</taxon>
        <taxon>Flavobacteriia</taxon>
        <taxon>Flavobacteriales</taxon>
        <taxon>Flavobacteriaceae</taxon>
        <taxon>Aquimarina</taxon>
    </lineage>
</organism>
<dbReference type="AlphaFoldDB" id="A0A937DAI8"/>
<comment type="caution">
    <text evidence="1">The sequence shown here is derived from an EMBL/GenBank/DDBJ whole genome shotgun (WGS) entry which is preliminary data.</text>
</comment>
<name>A0A937DAI8_9FLAO</name>
<sequence>MPSVYINKREKEAIHDAYDYVNNLLEGCTADPDTAEGKLALKGLFDTLAGLRSIERKI</sequence>
<accession>A0A937DAI8</accession>
<evidence type="ECO:0000313" key="2">
    <source>
        <dbReference type="Proteomes" id="UP000651057"/>
    </source>
</evidence>
<reference evidence="1" key="1">
    <citation type="submission" date="2021-01" db="EMBL/GenBank/DDBJ databases">
        <authorList>
            <person name="Zhong Y.L."/>
        </authorList>
    </citation>
    <scope>NUCLEOTIDE SEQUENCE</scope>
    <source>
        <strain evidence="1">KCTC 23302</strain>
    </source>
</reference>
<evidence type="ECO:0000313" key="1">
    <source>
        <dbReference type="EMBL" id="MBL0686050.1"/>
    </source>
</evidence>